<keyword evidence="1" id="KW-0646">Protease inhibitor</keyword>
<dbReference type="Gene3D" id="2.10.25.10">
    <property type="entry name" value="Laminin"/>
    <property type="match status" value="1"/>
</dbReference>
<dbReference type="CDD" id="cd19941">
    <property type="entry name" value="TIL"/>
    <property type="match status" value="1"/>
</dbReference>
<gene>
    <name evidence="3" type="ORF">TELCIR_15351</name>
</gene>
<dbReference type="Proteomes" id="UP000230423">
    <property type="component" value="Unassembled WGS sequence"/>
</dbReference>
<evidence type="ECO:0000256" key="1">
    <source>
        <dbReference type="ARBA" id="ARBA00022900"/>
    </source>
</evidence>
<name>A0A2G9TYP0_TELCI</name>
<organism evidence="3 4">
    <name type="scientific">Teladorsagia circumcincta</name>
    <name type="common">Brown stomach worm</name>
    <name type="synonym">Ostertagia circumcincta</name>
    <dbReference type="NCBI Taxonomy" id="45464"/>
    <lineage>
        <taxon>Eukaryota</taxon>
        <taxon>Metazoa</taxon>
        <taxon>Ecdysozoa</taxon>
        <taxon>Nematoda</taxon>
        <taxon>Chromadorea</taxon>
        <taxon>Rhabditida</taxon>
        <taxon>Rhabditina</taxon>
        <taxon>Rhabditomorpha</taxon>
        <taxon>Strongyloidea</taxon>
        <taxon>Trichostrongylidae</taxon>
        <taxon>Teladorsagia</taxon>
    </lineage>
</organism>
<accession>A0A2G9TYP0</accession>
<proteinExistence type="predicted"/>
<dbReference type="Pfam" id="PF01826">
    <property type="entry name" value="TIL"/>
    <property type="match status" value="1"/>
</dbReference>
<dbReference type="OrthoDB" id="5912264at2759"/>
<keyword evidence="4" id="KW-1185">Reference proteome</keyword>
<dbReference type="GO" id="GO:0004867">
    <property type="term" value="F:serine-type endopeptidase inhibitor activity"/>
    <property type="evidence" value="ECO:0007669"/>
    <property type="project" value="UniProtKB-KW"/>
</dbReference>
<dbReference type="EMBL" id="KZ351324">
    <property type="protein sequence ID" value="PIO63065.1"/>
    <property type="molecule type" value="Genomic_DNA"/>
</dbReference>
<dbReference type="InterPro" id="IPR036084">
    <property type="entry name" value="Ser_inhib-like_sf"/>
</dbReference>
<dbReference type="InterPro" id="IPR002919">
    <property type="entry name" value="TIL_dom"/>
</dbReference>
<sequence>MLRKFTAPSYTFSNEAESKRDKKCSKNEEFMSCGTKCEPTCNVATSPCTGDCVQSGCQCKNGYKRGENGCRLPGPDCE</sequence>
<protein>
    <recommendedName>
        <fullName evidence="2">TIL domain-containing protein</fullName>
    </recommendedName>
</protein>
<dbReference type="SUPFAM" id="SSF57567">
    <property type="entry name" value="Serine protease inhibitors"/>
    <property type="match status" value="1"/>
</dbReference>
<keyword evidence="1" id="KW-0722">Serine protease inhibitor</keyword>
<feature type="domain" description="TIL" evidence="2">
    <location>
        <begin position="24"/>
        <end position="70"/>
    </location>
</feature>
<evidence type="ECO:0000313" key="3">
    <source>
        <dbReference type="EMBL" id="PIO63065.1"/>
    </source>
</evidence>
<evidence type="ECO:0000313" key="4">
    <source>
        <dbReference type="Proteomes" id="UP000230423"/>
    </source>
</evidence>
<reference evidence="3 4" key="1">
    <citation type="submission" date="2015-09" db="EMBL/GenBank/DDBJ databases">
        <title>Draft genome of the parasitic nematode Teladorsagia circumcincta isolate WARC Sus (inbred).</title>
        <authorList>
            <person name="Mitreva M."/>
        </authorList>
    </citation>
    <scope>NUCLEOTIDE SEQUENCE [LARGE SCALE GENOMIC DNA]</scope>
    <source>
        <strain evidence="3 4">S</strain>
    </source>
</reference>
<evidence type="ECO:0000259" key="2">
    <source>
        <dbReference type="Pfam" id="PF01826"/>
    </source>
</evidence>
<dbReference type="AlphaFoldDB" id="A0A2G9TYP0"/>